<dbReference type="AlphaFoldDB" id="H6N673"/>
<proteinExistence type="predicted"/>
<reference evidence="1 2" key="1">
    <citation type="journal article" date="2012" name="J. Bacteriol.">
        <title>Complete genome sequence of Mycoplasma haemocanis strain Illinois.</title>
        <authorList>
            <person name="do Nascimento N.C."/>
            <person name="Guimaraes A.M."/>
            <person name="Santos A.P."/>
            <person name="Sanmiguel P.J."/>
            <person name="Messick J.B."/>
        </authorList>
    </citation>
    <scope>NUCLEOTIDE SEQUENCE [LARGE SCALE GENOMIC DNA]</scope>
    <source>
        <strain evidence="1 2">Illinois</strain>
    </source>
</reference>
<dbReference type="Proteomes" id="UP000009135">
    <property type="component" value="Chromosome"/>
</dbReference>
<sequence length="209" mass="23202">MSLPTKIGLVVAGVAGISGAGYLGSKFIKTESKETFRTKYSKAIIDTTKYEDTWGKKLTALAETNSSPKHSKLIRAKQEKTANSGADTSLLKQACEDIYSKEIGNDNDLQDFKNFCSFNNEDKIASGKELIKNKADFSSYWDEFKSSNKESLYRGFKSVFEQKGSNATEKDWQQKMLDECKNIASDIFSEEISNFTSFCTKSSTQASSG</sequence>
<evidence type="ECO:0000313" key="1">
    <source>
        <dbReference type="EMBL" id="AEW45145.1"/>
    </source>
</evidence>
<evidence type="ECO:0000313" key="2">
    <source>
        <dbReference type="Proteomes" id="UP000009135"/>
    </source>
</evidence>
<dbReference type="EMBL" id="CP003199">
    <property type="protein sequence ID" value="AEW45145.1"/>
    <property type="molecule type" value="Genomic_DNA"/>
</dbReference>
<name>H6N673_MYCHN</name>
<keyword evidence="2" id="KW-1185">Reference proteome</keyword>
<dbReference type="HOGENOM" id="CLU_096783_0_0_14"/>
<dbReference type="STRING" id="1111676.MHC_01395"/>
<dbReference type="OrthoDB" id="9826843at2"/>
<protein>
    <submittedName>
        <fullName evidence="1">Uncharacterized protein</fullName>
    </submittedName>
</protein>
<gene>
    <name evidence="1" type="ordered locus">MHC_01395</name>
</gene>
<dbReference type="KEGG" id="mhe:MHC_01395"/>
<accession>H6N673</accession>
<organism evidence="1 2">
    <name type="scientific">Mycoplasma haemocanis (strain Illinois)</name>
    <dbReference type="NCBI Taxonomy" id="1111676"/>
    <lineage>
        <taxon>Bacteria</taxon>
        <taxon>Bacillati</taxon>
        <taxon>Mycoplasmatota</taxon>
        <taxon>Mollicutes</taxon>
        <taxon>Mycoplasmataceae</taxon>
        <taxon>Mycoplasma</taxon>
    </lineage>
</organism>